<dbReference type="EMBL" id="MHOJ01000019">
    <property type="protein sequence ID" value="OGZ62504.1"/>
    <property type="molecule type" value="Genomic_DNA"/>
</dbReference>
<feature type="transmembrane region" description="Helical" evidence="1">
    <location>
        <begin position="26"/>
        <end position="43"/>
    </location>
</feature>
<gene>
    <name evidence="2" type="ORF">A3H51_01620</name>
</gene>
<evidence type="ECO:0000313" key="3">
    <source>
        <dbReference type="Proteomes" id="UP000178509"/>
    </source>
</evidence>
<dbReference type="Proteomes" id="UP000178509">
    <property type="component" value="Unassembled WGS sequence"/>
</dbReference>
<comment type="caution">
    <text evidence="2">The sequence shown here is derived from an EMBL/GenBank/DDBJ whole genome shotgun (WGS) entry which is preliminary data.</text>
</comment>
<accession>A0A1G2HJ15</accession>
<keyword evidence="1" id="KW-0472">Membrane</keyword>
<name>A0A1G2HJ15_9BACT</name>
<evidence type="ECO:0000313" key="2">
    <source>
        <dbReference type="EMBL" id="OGZ62504.1"/>
    </source>
</evidence>
<organism evidence="2 3">
    <name type="scientific">Candidatus Spechtbacteria bacterium RIFCSPLOWO2_02_FULL_38_8</name>
    <dbReference type="NCBI Taxonomy" id="1802164"/>
    <lineage>
        <taxon>Bacteria</taxon>
        <taxon>Candidatus Spechtiibacteriota</taxon>
    </lineage>
</organism>
<reference evidence="2 3" key="1">
    <citation type="journal article" date="2016" name="Nat. Commun.">
        <title>Thousands of microbial genomes shed light on interconnected biogeochemical processes in an aquifer system.</title>
        <authorList>
            <person name="Anantharaman K."/>
            <person name="Brown C.T."/>
            <person name="Hug L.A."/>
            <person name="Sharon I."/>
            <person name="Castelle C.J."/>
            <person name="Probst A.J."/>
            <person name="Thomas B.C."/>
            <person name="Singh A."/>
            <person name="Wilkins M.J."/>
            <person name="Karaoz U."/>
            <person name="Brodie E.L."/>
            <person name="Williams K.H."/>
            <person name="Hubbard S.S."/>
            <person name="Banfield J.F."/>
        </authorList>
    </citation>
    <scope>NUCLEOTIDE SEQUENCE [LARGE SCALE GENOMIC DNA]</scope>
</reference>
<keyword evidence="1" id="KW-1133">Transmembrane helix</keyword>
<keyword evidence="1" id="KW-0812">Transmembrane</keyword>
<dbReference type="STRING" id="1802164.A3H51_01620"/>
<proteinExistence type="predicted"/>
<sequence>MESIKTRITNIVKFFPAYFREYSRPVFISGLIFALIWGLWVFYKDAYSVTKDTYEVFVTDRKVNEKLVNDMVTYIDKQGSTGGVAPTQNLFVK</sequence>
<evidence type="ECO:0000256" key="1">
    <source>
        <dbReference type="SAM" id="Phobius"/>
    </source>
</evidence>
<protein>
    <submittedName>
        <fullName evidence="2">Uncharacterized protein</fullName>
    </submittedName>
</protein>
<dbReference type="AlphaFoldDB" id="A0A1G2HJ15"/>